<reference evidence="3" key="2">
    <citation type="submission" date="2025-09" db="UniProtKB">
        <authorList>
            <consortium name="Ensembl"/>
        </authorList>
    </citation>
    <scope>IDENTIFICATION</scope>
</reference>
<evidence type="ECO:0000313" key="3">
    <source>
        <dbReference type="Ensembl" id="ENSVKKP00000017830.1"/>
    </source>
</evidence>
<evidence type="ECO:0000313" key="4">
    <source>
        <dbReference type="Proteomes" id="UP000694545"/>
    </source>
</evidence>
<dbReference type="GO" id="GO:0020037">
    <property type="term" value="F:heme binding"/>
    <property type="evidence" value="ECO:0007669"/>
    <property type="project" value="InterPro"/>
</dbReference>
<dbReference type="InterPro" id="IPR036396">
    <property type="entry name" value="Cyt_P450_sf"/>
</dbReference>
<dbReference type="Ensembl" id="ENSVKKT00000018279.1">
    <property type="protein sequence ID" value="ENSVKKP00000017830.1"/>
    <property type="gene ID" value="ENSVKKG00000012184.1"/>
</dbReference>
<dbReference type="AlphaFoldDB" id="A0A8D2L6V3"/>
<keyword evidence="2" id="KW-1133">Transmembrane helix</keyword>
<dbReference type="GO" id="GO:0005506">
    <property type="term" value="F:iron ion binding"/>
    <property type="evidence" value="ECO:0007669"/>
    <property type="project" value="InterPro"/>
</dbReference>
<reference evidence="3" key="1">
    <citation type="submission" date="2025-08" db="UniProtKB">
        <authorList>
            <consortium name="Ensembl"/>
        </authorList>
    </citation>
    <scope>IDENTIFICATION</scope>
</reference>
<dbReference type="Pfam" id="PF00067">
    <property type="entry name" value="p450"/>
    <property type="match status" value="1"/>
</dbReference>
<dbReference type="Gene3D" id="1.10.630.10">
    <property type="entry name" value="Cytochrome P450"/>
    <property type="match status" value="1"/>
</dbReference>
<dbReference type="Proteomes" id="UP000694545">
    <property type="component" value="Unplaced"/>
</dbReference>
<protein>
    <submittedName>
        <fullName evidence="3">Uncharacterized protein</fullName>
    </submittedName>
</protein>
<organism evidence="3 4">
    <name type="scientific">Varanus komodoensis</name>
    <name type="common">Komodo dragon</name>
    <dbReference type="NCBI Taxonomy" id="61221"/>
    <lineage>
        <taxon>Eukaryota</taxon>
        <taxon>Metazoa</taxon>
        <taxon>Chordata</taxon>
        <taxon>Craniata</taxon>
        <taxon>Vertebrata</taxon>
        <taxon>Euteleostomi</taxon>
        <taxon>Lepidosauria</taxon>
        <taxon>Squamata</taxon>
        <taxon>Bifurcata</taxon>
        <taxon>Unidentata</taxon>
        <taxon>Episquamata</taxon>
        <taxon>Toxicofera</taxon>
        <taxon>Anguimorpha</taxon>
        <taxon>Paleoanguimorpha</taxon>
        <taxon>Varanoidea</taxon>
        <taxon>Varanidae</taxon>
        <taxon>Varanus</taxon>
    </lineage>
</organism>
<evidence type="ECO:0000256" key="2">
    <source>
        <dbReference type="SAM" id="Phobius"/>
    </source>
</evidence>
<comment type="similarity">
    <text evidence="1">Belongs to the cytochrome P450 family.</text>
</comment>
<dbReference type="OMA" id="QITSHRE"/>
<proteinExistence type="inferred from homology"/>
<dbReference type="GO" id="GO:0004497">
    <property type="term" value="F:monooxygenase activity"/>
    <property type="evidence" value="ECO:0007669"/>
    <property type="project" value="InterPro"/>
</dbReference>
<dbReference type="SUPFAM" id="SSF48264">
    <property type="entry name" value="Cytochrome P450"/>
    <property type="match status" value="1"/>
</dbReference>
<evidence type="ECO:0000256" key="1">
    <source>
        <dbReference type="ARBA" id="ARBA00010617"/>
    </source>
</evidence>
<dbReference type="GO" id="GO:0016705">
    <property type="term" value="F:oxidoreductase activity, acting on paired donors, with incorporation or reduction of molecular oxygen"/>
    <property type="evidence" value="ECO:0007669"/>
    <property type="project" value="InterPro"/>
</dbReference>
<keyword evidence="2" id="KW-0472">Membrane</keyword>
<feature type="transmembrane region" description="Helical" evidence="2">
    <location>
        <begin position="6"/>
        <end position="25"/>
    </location>
</feature>
<keyword evidence="2" id="KW-0812">Transmembrane</keyword>
<dbReference type="InterPro" id="IPR001128">
    <property type="entry name" value="Cyt_P450"/>
</dbReference>
<sequence>MEEMGSLSSQLMLLCAGFSLLYMLMKTIQFYYRRRALLKAFEKFPGPPSHWLYGNVHQITSHREELDIMLNWAEQFPYGFPRWFGGFITSLVVTHPDYAKTVFCRGGKCIPLRINY</sequence>
<accession>A0A8D2L6V3</accession>
<keyword evidence="4" id="KW-1185">Reference proteome</keyword>
<name>A0A8D2L6V3_VARKO</name>